<evidence type="ECO:0000313" key="2">
    <source>
        <dbReference type="EMBL" id="MBY9075181.1"/>
    </source>
</evidence>
<feature type="compositionally biased region" description="Basic and acidic residues" evidence="1">
    <location>
        <begin position="30"/>
        <end position="50"/>
    </location>
</feature>
<accession>A0ABS7RJH8</accession>
<protein>
    <submittedName>
        <fullName evidence="2">Uncharacterized protein</fullName>
    </submittedName>
</protein>
<gene>
    <name evidence="2" type="ORF">K1X13_10155</name>
</gene>
<reference evidence="2 3" key="1">
    <citation type="submission" date="2021-08" db="EMBL/GenBank/DDBJ databases">
        <title>Nocardioides bacterium WL0053 sp. nov., isolated from the sediment.</title>
        <authorList>
            <person name="Wang L."/>
            <person name="Zhang D."/>
            <person name="Zhang A."/>
        </authorList>
    </citation>
    <scope>NUCLEOTIDE SEQUENCE [LARGE SCALE GENOMIC DNA]</scope>
    <source>
        <strain evidence="2 3">WL0053</strain>
    </source>
</reference>
<evidence type="ECO:0000313" key="3">
    <source>
        <dbReference type="Proteomes" id="UP000754710"/>
    </source>
</evidence>
<organism evidence="2 3">
    <name type="scientific">Nocardioides jiangsuensis</name>
    <dbReference type="NCBI Taxonomy" id="2866161"/>
    <lineage>
        <taxon>Bacteria</taxon>
        <taxon>Bacillati</taxon>
        <taxon>Actinomycetota</taxon>
        <taxon>Actinomycetes</taxon>
        <taxon>Propionibacteriales</taxon>
        <taxon>Nocardioidaceae</taxon>
        <taxon>Nocardioides</taxon>
    </lineage>
</organism>
<sequence length="59" mass="6789">MPVREPSPEEQEAARRRRLAEVFGEALPETTRDDRPDPQERSEGSTDDWLRAQVPPHHG</sequence>
<comment type="caution">
    <text evidence="2">The sequence shown here is derived from an EMBL/GenBank/DDBJ whole genome shotgun (WGS) entry which is preliminary data.</text>
</comment>
<proteinExistence type="predicted"/>
<name>A0ABS7RJH8_9ACTN</name>
<dbReference type="EMBL" id="JAIEZQ010000002">
    <property type="protein sequence ID" value="MBY9075181.1"/>
    <property type="molecule type" value="Genomic_DNA"/>
</dbReference>
<feature type="region of interest" description="Disordered" evidence="1">
    <location>
        <begin position="1"/>
        <end position="59"/>
    </location>
</feature>
<keyword evidence="3" id="KW-1185">Reference proteome</keyword>
<evidence type="ECO:0000256" key="1">
    <source>
        <dbReference type="SAM" id="MobiDB-lite"/>
    </source>
</evidence>
<dbReference type="Proteomes" id="UP000754710">
    <property type="component" value="Unassembled WGS sequence"/>
</dbReference>